<dbReference type="InterPro" id="IPR016024">
    <property type="entry name" value="ARM-type_fold"/>
</dbReference>
<feature type="region of interest" description="Disordered" evidence="1">
    <location>
        <begin position="717"/>
        <end position="741"/>
    </location>
</feature>
<feature type="compositionally biased region" description="Low complexity" evidence="1">
    <location>
        <begin position="1149"/>
        <end position="1165"/>
    </location>
</feature>
<keyword evidence="3" id="KW-1185">Reference proteome</keyword>
<dbReference type="Proteomes" id="UP000717585">
    <property type="component" value="Unassembled WGS sequence"/>
</dbReference>
<feature type="compositionally biased region" description="Basic residues" evidence="1">
    <location>
        <begin position="1166"/>
        <end position="1182"/>
    </location>
</feature>
<accession>A0A8J6B9W4</accession>
<feature type="compositionally biased region" description="Basic residues" evidence="1">
    <location>
        <begin position="111"/>
        <end position="121"/>
    </location>
</feature>
<proteinExistence type="predicted"/>
<organism evidence="2 3">
    <name type="scientific">Carpediemonas membranifera</name>
    <dbReference type="NCBI Taxonomy" id="201153"/>
    <lineage>
        <taxon>Eukaryota</taxon>
        <taxon>Metamonada</taxon>
        <taxon>Carpediemonas-like organisms</taxon>
        <taxon>Carpediemonas</taxon>
    </lineage>
</organism>
<feature type="compositionally biased region" description="Polar residues" evidence="1">
    <location>
        <begin position="1218"/>
        <end position="1229"/>
    </location>
</feature>
<sequence length="1229" mass="136385">MVEEEYEVLIRSITSPDTVSQDTEKAIRTVRTLTDDFYDQFIYYFSDLVVLGDEEYEEDFLKEALYALAITARYSGDLADDALAPLREAVRKIILNEAEQEAKALEAQTTKTKKKGKRGKKRGESDTENEDDDNIDRLRPYCVKVLALLAHLDHGSIYASVPSLFTPLASLYELHDARLRATVGVAISSLLTARVYPVSIREMVDPVIELLEDENADVRIAMLEGTARLLSDNSSDLDPLRDGWIERLKDADRKVRSECVRAVRRPLSHALEHHGLTPGSFQENAVNALGIAITTDDMIAAEALLDLIWVRDPSKKIDNQKTADASARRMCEMTLLASRNPNHSKVLFKAVQMMWKRRRLVQDIISTQDQLVALSEPKTRALGEDNDKGHSKEIKELELRLPKLYKALCLSGPAIAVLRRPGSTNLVHRSTSSTGMTVGAIVRDCLNLDAMLTPRSLEFLLTGKDGPLNDCVGSDVRDELVRFIKSLHLTPLKTMVTKHVWEAVAELARSTPTAEIKLLTAALASIYSKPDQATRKVPNVYFYIKANISPILDAAADAHNNGDFQLASAFITLLQGIENIENTVSLTDTAKESLKALFIDSPVFGDEDIAAICSTASVAGVVLEKLNNQETRAELIGNLSTMFADAVDALIKKRSATAKSTATETAGELTRRVAVVLAGLAPCSKSTIVLHDCVKLVLSVPLVEELEGYTSYVDFAKDDSDSDSEESPAREPEYAPLVHPSGARRCSSATLAVVFAMECMTQWLSPSRFVPSPLDGKDRTDEDTAKTTMATVFHFLRKLLLSNGVIQGPTPAARTATAEQTLSYHGTWTCLAAADVLMKCIWTTRTLRMLEEISKDGQRLEKPGKDRESTADEVTAWCRSTDIRFPTILQLLANLTQHLNPHARLFLLKRLAQAIVDSRFNIVAIALLCFYGADPDRAMKLQAMRMARHAVEKAFLITQGGRDIVLHGPEGLAYWLTHILTNVVGAINENSADMSNAHNIILSIAVFACDCLLHAAADPTDITHRSLAFLNLIKKRLSLHPVIIRDKKTGEFDPAMYATLNRTMLVVCDTLIKVFSEKAKKMNLTINAVAPYDPKDCAYGWYIPISDDSWTNRKNDPLLPRDHSYLLKTIDDSDSLAFLTPSRQRRTPQRTTTQRRTPQRATTQRRTPKTAKKTPAQKRKTPVSKSRMSPQEMSVSPSTRVLRKRDPRMRLDLKDAFDSSSESEGTASM</sequence>
<reference evidence="2" key="1">
    <citation type="submission" date="2021-05" db="EMBL/GenBank/DDBJ databases">
        <title>A free-living protist that lacks canonical eukaryotic 1 DNA replication and segregation systems.</title>
        <authorList>
            <person name="Salas-Leiva D.E."/>
            <person name="Tromer E.C."/>
            <person name="Curtis B.A."/>
            <person name="Jerlstrom-Hultqvist J."/>
            <person name="Kolisko M."/>
            <person name="Yi Z."/>
            <person name="Salas-Leiva J.S."/>
            <person name="Gallot-Lavallee L."/>
            <person name="Kops G.J.P.L."/>
            <person name="Archibald J.M."/>
            <person name="Simpson A.G.B."/>
            <person name="Roger A.J."/>
        </authorList>
    </citation>
    <scope>NUCLEOTIDE SEQUENCE</scope>
    <source>
        <strain evidence="2">BICM</strain>
    </source>
</reference>
<gene>
    <name evidence="2" type="ORF">J8273_1113</name>
</gene>
<evidence type="ECO:0000313" key="2">
    <source>
        <dbReference type="EMBL" id="KAG9397204.1"/>
    </source>
</evidence>
<evidence type="ECO:0000256" key="1">
    <source>
        <dbReference type="SAM" id="MobiDB-lite"/>
    </source>
</evidence>
<feature type="region of interest" description="Disordered" evidence="1">
    <location>
        <begin position="1137"/>
        <end position="1229"/>
    </location>
</feature>
<dbReference type="InterPro" id="IPR011989">
    <property type="entry name" value="ARM-like"/>
</dbReference>
<feature type="region of interest" description="Disordered" evidence="1">
    <location>
        <begin position="105"/>
        <end position="133"/>
    </location>
</feature>
<dbReference type="Gene3D" id="1.25.10.10">
    <property type="entry name" value="Leucine-rich Repeat Variant"/>
    <property type="match status" value="1"/>
</dbReference>
<feature type="compositionally biased region" description="Basic and acidic residues" evidence="1">
    <location>
        <begin position="1208"/>
        <end position="1217"/>
    </location>
</feature>
<dbReference type="EMBL" id="JAHDYR010000003">
    <property type="protein sequence ID" value="KAG9397204.1"/>
    <property type="molecule type" value="Genomic_DNA"/>
</dbReference>
<comment type="caution">
    <text evidence="2">The sequence shown here is derived from an EMBL/GenBank/DDBJ whole genome shotgun (WGS) entry which is preliminary data.</text>
</comment>
<dbReference type="AlphaFoldDB" id="A0A8J6B9W4"/>
<dbReference type="SUPFAM" id="SSF48371">
    <property type="entry name" value="ARM repeat"/>
    <property type="match status" value="1"/>
</dbReference>
<protein>
    <submittedName>
        <fullName evidence="2">Uncharacterized protein</fullName>
    </submittedName>
</protein>
<feature type="compositionally biased region" description="Polar residues" evidence="1">
    <location>
        <begin position="1183"/>
        <end position="1199"/>
    </location>
</feature>
<evidence type="ECO:0000313" key="3">
    <source>
        <dbReference type="Proteomes" id="UP000717585"/>
    </source>
</evidence>
<name>A0A8J6B9W4_9EUKA</name>